<evidence type="ECO:0000313" key="2">
    <source>
        <dbReference type="EMBL" id="QSZ40699.1"/>
    </source>
</evidence>
<dbReference type="Pfam" id="PF07963">
    <property type="entry name" value="N_methyl"/>
    <property type="match status" value="1"/>
</dbReference>
<keyword evidence="1" id="KW-1133">Transmembrane helix</keyword>
<sequence length="179" mass="20682">MSVNRHLKKAFSLIELMIVIVIIGVVYTLAITKLKSVSEQKMSPSLSNLKEYLLSYVKDDVSKVRLLCLDDCSECRVYVDDKKVESLKSFFDESIEVYYYDALQGATEVKPRVFFNEEDVQESVCFSFDVGKNLVADQLIVVYEEKAYDYSSYFQKTIVYDSIEELVSAKREFTSEIMQ</sequence>
<feature type="transmembrane region" description="Helical" evidence="1">
    <location>
        <begin position="12"/>
        <end position="32"/>
    </location>
</feature>
<reference evidence="2" key="1">
    <citation type="submission" date="2019-11" db="EMBL/GenBank/DDBJ databases">
        <authorList>
            <person name="Kojima H."/>
        </authorList>
    </citation>
    <scope>NUCLEOTIDE SEQUENCE</scope>
    <source>
        <strain evidence="2">H1576</strain>
    </source>
</reference>
<dbReference type="InterPro" id="IPR012902">
    <property type="entry name" value="N_methyl_site"/>
</dbReference>
<proteinExistence type="predicted"/>
<dbReference type="EMBL" id="CP046072">
    <property type="protein sequence ID" value="QSZ40699.1"/>
    <property type="molecule type" value="Genomic_DNA"/>
</dbReference>
<organism evidence="2 3">
    <name type="scientific">Sulfurimonas aquatica</name>
    <dbReference type="NCBI Taxonomy" id="2672570"/>
    <lineage>
        <taxon>Bacteria</taxon>
        <taxon>Pseudomonadati</taxon>
        <taxon>Campylobacterota</taxon>
        <taxon>Epsilonproteobacteria</taxon>
        <taxon>Campylobacterales</taxon>
        <taxon>Sulfurimonadaceae</taxon>
        <taxon>Sulfurimonas</taxon>
    </lineage>
</organism>
<dbReference type="AlphaFoldDB" id="A0A975AY34"/>
<dbReference type="NCBIfam" id="TIGR02532">
    <property type="entry name" value="IV_pilin_GFxxxE"/>
    <property type="match status" value="1"/>
</dbReference>
<evidence type="ECO:0000256" key="1">
    <source>
        <dbReference type="SAM" id="Phobius"/>
    </source>
</evidence>
<reference evidence="2" key="2">
    <citation type="submission" date="2021-04" db="EMBL/GenBank/DDBJ databases">
        <title>Isolation and characterization of a novel species of the genus Sulfurimonas.</title>
        <authorList>
            <person name="Fukui M."/>
        </authorList>
    </citation>
    <scope>NUCLEOTIDE SEQUENCE</scope>
    <source>
        <strain evidence="2">H1576</strain>
    </source>
</reference>
<name>A0A975AY34_9BACT</name>
<accession>A0A975AY34</accession>
<dbReference type="KEGG" id="saqt:GJV85_00715"/>
<dbReference type="SUPFAM" id="SSF54523">
    <property type="entry name" value="Pili subunits"/>
    <property type="match status" value="1"/>
</dbReference>
<evidence type="ECO:0000313" key="3">
    <source>
        <dbReference type="Proteomes" id="UP000671852"/>
    </source>
</evidence>
<keyword evidence="1" id="KW-0472">Membrane</keyword>
<protein>
    <submittedName>
        <fullName evidence="2">Prepilin-type N-terminal cleavage/methylation domain-containing protein</fullName>
    </submittedName>
</protein>
<gene>
    <name evidence="2" type="ORF">GJV85_00715</name>
</gene>
<dbReference type="Gene3D" id="3.30.700.10">
    <property type="entry name" value="Glycoprotein, Type 4 Pilin"/>
    <property type="match status" value="1"/>
</dbReference>
<dbReference type="Proteomes" id="UP000671852">
    <property type="component" value="Chromosome"/>
</dbReference>
<dbReference type="InterPro" id="IPR045584">
    <property type="entry name" value="Pilin-like"/>
</dbReference>
<keyword evidence="3" id="KW-1185">Reference proteome</keyword>
<keyword evidence="1" id="KW-0812">Transmembrane</keyword>